<organism evidence="1">
    <name type="scientific">Lygus hesperus</name>
    <name type="common">Western plant bug</name>
    <dbReference type="NCBI Taxonomy" id="30085"/>
    <lineage>
        <taxon>Eukaryota</taxon>
        <taxon>Metazoa</taxon>
        <taxon>Ecdysozoa</taxon>
        <taxon>Arthropoda</taxon>
        <taxon>Hexapoda</taxon>
        <taxon>Insecta</taxon>
        <taxon>Pterygota</taxon>
        <taxon>Neoptera</taxon>
        <taxon>Paraneoptera</taxon>
        <taxon>Hemiptera</taxon>
        <taxon>Heteroptera</taxon>
        <taxon>Panheteroptera</taxon>
        <taxon>Cimicomorpha</taxon>
        <taxon>Miridae</taxon>
        <taxon>Mirini</taxon>
        <taxon>Lygus</taxon>
    </lineage>
</organism>
<dbReference type="EMBL" id="GBHO01010247">
    <property type="protein sequence ID" value="JAG33357.1"/>
    <property type="molecule type" value="Transcribed_RNA"/>
</dbReference>
<proteinExistence type="predicted"/>
<dbReference type="SUPFAM" id="SSF56672">
    <property type="entry name" value="DNA/RNA polymerases"/>
    <property type="match status" value="1"/>
</dbReference>
<evidence type="ECO:0000313" key="1">
    <source>
        <dbReference type="EMBL" id="JAG33357.1"/>
    </source>
</evidence>
<dbReference type="AlphaFoldDB" id="A0A0A9YJW0"/>
<dbReference type="PANTHER" id="PTHR24559:SF444">
    <property type="entry name" value="REVERSE TRANSCRIPTASE DOMAIN-CONTAINING PROTEIN"/>
    <property type="match status" value="1"/>
</dbReference>
<dbReference type="InterPro" id="IPR043502">
    <property type="entry name" value="DNA/RNA_pol_sf"/>
</dbReference>
<dbReference type="PANTHER" id="PTHR24559">
    <property type="entry name" value="TRANSPOSON TY3-I GAG-POL POLYPROTEIN"/>
    <property type="match status" value="1"/>
</dbReference>
<dbReference type="GO" id="GO:0071897">
    <property type="term" value="P:DNA biosynthetic process"/>
    <property type="evidence" value="ECO:0007669"/>
    <property type="project" value="UniProtKB-ARBA"/>
</dbReference>
<reference evidence="1" key="1">
    <citation type="journal article" date="2014" name="PLoS ONE">
        <title>Transcriptome-Based Identification of ABC Transporters in the Western Tarnished Plant Bug Lygus hesperus.</title>
        <authorList>
            <person name="Hull J.J."/>
            <person name="Chaney K."/>
            <person name="Geib S.M."/>
            <person name="Fabrick J.A."/>
            <person name="Brent C.S."/>
            <person name="Walsh D."/>
            <person name="Lavine L.C."/>
        </authorList>
    </citation>
    <scope>NUCLEOTIDE SEQUENCE</scope>
</reference>
<dbReference type="InterPro" id="IPR053134">
    <property type="entry name" value="RNA-dir_DNA_polymerase"/>
</dbReference>
<name>A0A0A9YJW0_LYGHE</name>
<dbReference type="Gene3D" id="3.10.10.10">
    <property type="entry name" value="HIV Type 1 Reverse Transcriptase, subunit A, domain 1"/>
    <property type="match status" value="1"/>
</dbReference>
<gene>
    <name evidence="1" type="primary">TY3B-I_36</name>
    <name evidence="1" type="ORF">CM83_104533</name>
</gene>
<reference evidence="1" key="2">
    <citation type="submission" date="2014-07" db="EMBL/GenBank/DDBJ databases">
        <authorList>
            <person name="Hull J."/>
        </authorList>
    </citation>
    <scope>NUCLEOTIDE SEQUENCE</scope>
</reference>
<feature type="non-terminal residue" evidence="1">
    <location>
        <position position="1"/>
    </location>
</feature>
<accession>A0A0A9YJW0</accession>
<sequence>PNADLLPHNDCASNLPWNPSTNSAENPFFNISPDLSAPQRKKLQKLLHRYLDVFSKNDLDLGVLRDVEVSLETLPDIIPPSQPPYRLSPKQAEIVKDQLELMLKLEIVEPAQSPYAAPVVIVKKADGSNRFCTDYRKLNKCLKAD</sequence>
<feature type="non-terminal residue" evidence="1">
    <location>
        <position position="145"/>
    </location>
</feature>
<protein>
    <submittedName>
        <fullName evidence="1">Transposon Ty3-I Gag-Pol polyprotein</fullName>
    </submittedName>
</protein>